<dbReference type="InterPro" id="IPR036890">
    <property type="entry name" value="HATPase_C_sf"/>
</dbReference>
<evidence type="ECO:0000313" key="1">
    <source>
        <dbReference type="EMBL" id="CAA6810119.1"/>
    </source>
</evidence>
<organism evidence="1">
    <name type="scientific">uncultured Sulfurovum sp</name>
    <dbReference type="NCBI Taxonomy" id="269237"/>
    <lineage>
        <taxon>Bacteria</taxon>
        <taxon>Pseudomonadati</taxon>
        <taxon>Campylobacterota</taxon>
        <taxon>Epsilonproteobacteria</taxon>
        <taxon>Campylobacterales</taxon>
        <taxon>Sulfurovaceae</taxon>
        <taxon>Sulfurovum</taxon>
        <taxon>environmental samples</taxon>
    </lineage>
</organism>
<proteinExistence type="predicted"/>
<feature type="non-terminal residue" evidence="1">
    <location>
        <position position="1"/>
    </location>
</feature>
<name>A0A6S6SNS0_9BACT</name>
<dbReference type="Gene3D" id="3.30.565.10">
    <property type="entry name" value="Histidine kinase-like ATPase, C-terminal domain"/>
    <property type="match status" value="1"/>
</dbReference>
<dbReference type="EMBL" id="CACVAR010000200">
    <property type="protein sequence ID" value="CAA6810119.1"/>
    <property type="molecule type" value="Genomic_DNA"/>
</dbReference>
<evidence type="ECO:0008006" key="2">
    <source>
        <dbReference type="Google" id="ProtNLM"/>
    </source>
</evidence>
<gene>
    <name evidence="1" type="ORF">HELGO_WM40517</name>
</gene>
<accession>A0A6S6SNS0</accession>
<dbReference type="AlphaFoldDB" id="A0A6S6SNS0"/>
<protein>
    <recommendedName>
        <fullName evidence="2">Sensor histidine kinase</fullName>
    </recommendedName>
</protein>
<reference evidence="1" key="1">
    <citation type="submission" date="2020-01" db="EMBL/GenBank/DDBJ databases">
        <authorList>
            <person name="Meier V. D."/>
            <person name="Meier V D."/>
        </authorList>
    </citation>
    <scope>NUCLEOTIDE SEQUENCE</scope>
    <source>
        <strain evidence="1">HLG_WM_MAG_03</strain>
    </source>
</reference>
<sequence length="36" mass="3883">LGLYMSKLIIEKKCKGKISVENGLEGAIFSISLDLA</sequence>